<accession>C0BCU7</accession>
<name>C0BCU7_9FIRM</name>
<evidence type="ECO:0000313" key="1">
    <source>
        <dbReference type="EMBL" id="EEG88898.1"/>
    </source>
</evidence>
<reference evidence="1 2" key="2">
    <citation type="submission" date="2009-03" db="EMBL/GenBank/DDBJ databases">
        <title>Draft genome sequence of Coprococcus comes (ATCC 27758).</title>
        <authorList>
            <person name="Sudarsanam P."/>
            <person name="Ley R."/>
            <person name="Guruge J."/>
            <person name="Turnbaugh P.J."/>
            <person name="Mahowald M."/>
            <person name="Liep D."/>
            <person name="Gordon J."/>
        </authorList>
    </citation>
    <scope>NUCLEOTIDE SEQUENCE [LARGE SCALE GENOMIC DNA]</scope>
    <source>
        <strain evidence="1 2">ATCC 27758</strain>
    </source>
</reference>
<dbReference type="EMBL" id="ABVR01000042">
    <property type="protein sequence ID" value="EEG88898.1"/>
    <property type="molecule type" value="Genomic_DNA"/>
</dbReference>
<protein>
    <submittedName>
        <fullName evidence="1">Uncharacterized protein</fullName>
    </submittedName>
</protein>
<proteinExistence type="predicted"/>
<reference evidence="1 2" key="1">
    <citation type="submission" date="2009-02" db="EMBL/GenBank/DDBJ databases">
        <authorList>
            <person name="Fulton L."/>
            <person name="Clifton S."/>
            <person name="Fulton B."/>
            <person name="Xu J."/>
            <person name="Minx P."/>
            <person name="Pepin K.H."/>
            <person name="Johnson M."/>
            <person name="Bhonagiri V."/>
            <person name="Nash W.E."/>
            <person name="Mardis E.R."/>
            <person name="Wilson R.K."/>
        </authorList>
    </citation>
    <scope>NUCLEOTIDE SEQUENCE [LARGE SCALE GENOMIC DNA]</scope>
    <source>
        <strain evidence="1 2">ATCC 27758</strain>
    </source>
</reference>
<gene>
    <name evidence="1" type="ORF">COPCOM_02988</name>
</gene>
<dbReference type="HOGENOM" id="CLU_1324544_0_0_9"/>
<comment type="caution">
    <text evidence="1">The sequence shown here is derived from an EMBL/GenBank/DDBJ whole genome shotgun (WGS) entry which is preliminary data.</text>
</comment>
<dbReference type="AlphaFoldDB" id="C0BCU7"/>
<organism evidence="1 2">
    <name type="scientific">Coprococcus comes ATCC 27758</name>
    <dbReference type="NCBI Taxonomy" id="470146"/>
    <lineage>
        <taxon>Bacteria</taxon>
        <taxon>Bacillati</taxon>
        <taxon>Bacillota</taxon>
        <taxon>Clostridia</taxon>
        <taxon>Lachnospirales</taxon>
        <taxon>Lachnospiraceae</taxon>
        <taxon>Coprococcus</taxon>
    </lineage>
</organism>
<evidence type="ECO:0000313" key="2">
    <source>
        <dbReference type="Proteomes" id="UP000003793"/>
    </source>
</evidence>
<dbReference type="Proteomes" id="UP000003793">
    <property type="component" value="Unassembled WGS sequence"/>
</dbReference>
<sequence>MLKIVLSGRGLALTVQLFGRAAGGCGLCAETLALLALGILALEESIAGGLVRLGRGEGIYGNGACFLRFVVVEIDLDLTVLELSARKSDIDLLTVSFLLSSLEILLLGEEHGHMAGDAVLIAEIDAVCDRTRHEAAICQIHLTVVLLDDLEFDLVVEELEVRPGRLFLDIGVLILVGHSKTPYCNLVSTQCRLPFNTNLHIRLTLLM</sequence>